<proteinExistence type="predicted"/>
<organism evidence="2 3">
    <name type="scientific">Phakopsora pachyrhizi</name>
    <name type="common">Asian soybean rust disease fungus</name>
    <dbReference type="NCBI Taxonomy" id="170000"/>
    <lineage>
        <taxon>Eukaryota</taxon>
        <taxon>Fungi</taxon>
        <taxon>Dikarya</taxon>
        <taxon>Basidiomycota</taxon>
        <taxon>Pucciniomycotina</taxon>
        <taxon>Pucciniomycetes</taxon>
        <taxon>Pucciniales</taxon>
        <taxon>Phakopsoraceae</taxon>
        <taxon>Phakopsora</taxon>
    </lineage>
</organism>
<name>A0AAV0B6R3_PHAPC</name>
<accession>A0AAV0B6R3</accession>
<reference evidence="2" key="1">
    <citation type="submission" date="2022-06" db="EMBL/GenBank/DDBJ databases">
        <authorList>
            <consortium name="SYNGENTA / RWTH Aachen University"/>
        </authorList>
    </citation>
    <scope>NUCLEOTIDE SEQUENCE</scope>
</reference>
<feature type="compositionally biased region" description="Polar residues" evidence="1">
    <location>
        <begin position="19"/>
        <end position="37"/>
    </location>
</feature>
<keyword evidence="3" id="KW-1185">Reference proteome</keyword>
<evidence type="ECO:0000313" key="3">
    <source>
        <dbReference type="Proteomes" id="UP001153365"/>
    </source>
</evidence>
<feature type="region of interest" description="Disordered" evidence="1">
    <location>
        <begin position="1"/>
        <end position="37"/>
    </location>
</feature>
<evidence type="ECO:0000313" key="2">
    <source>
        <dbReference type="EMBL" id="CAH7677297.1"/>
    </source>
</evidence>
<dbReference type="AlphaFoldDB" id="A0AAV0B6R3"/>
<evidence type="ECO:0000256" key="1">
    <source>
        <dbReference type="SAM" id="MobiDB-lite"/>
    </source>
</evidence>
<sequence length="414" mass="47157">MRNNPSGQISSRRIEAPEGNNSYLNKDQDFPSLTSTGCVGQPPLESVKRWQTLVTSRDLESSMPFLHETDCAGGDSTCGVATKLLQGIERIAQGKSGPSRCNFVWKGKFDTRKQHFPPPATKEERRLWKENLESTDYLDNSELSFDSDLDLEEHDCSFPYPDGPGHQGVPSKTLSIMLQAMRQAGVQSFRPDLSKPMSDKRNRLSWDLAYALLYRLAKAGKYDDIDLKLYSEKRIFGTLANHVKHISRCFRESNNWSNNAQRARDKRRGHVTRKSNRCKSQDAYLMSHPNLISLINVVEKCTSDDESDISDKCDGNKCTVALNMPWHNPCIEQMMIKIDRQIEMSNKSDPKKSNSSRRHVRYSKTSFVECPKGMPNDCYNGKWISKQQPSYVSNLEIQPEPSLKPRLRLLESLA</sequence>
<dbReference type="EMBL" id="CALTRL010002982">
    <property type="protein sequence ID" value="CAH7677297.1"/>
    <property type="molecule type" value="Genomic_DNA"/>
</dbReference>
<comment type="caution">
    <text evidence="2">The sequence shown here is derived from an EMBL/GenBank/DDBJ whole genome shotgun (WGS) entry which is preliminary data.</text>
</comment>
<feature type="compositionally biased region" description="Polar residues" evidence="1">
    <location>
        <begin position="1"/>
        <end position="11"/>
    </location>
</feature>
<gene>
    <name evidence="2" type="ORF">PPACK8108_LOCUS12433</name>
</gene>
<protein>
    <submittedName>
        <fullName evidence="2">Expressed protein</fullName>
    </submittedName>
</protein>
<dbReference type="Proteomes" id="UP001153365">
    <property type="component" value="Unassembled WGS sequence"/>
</dbReference>